<feature type="transmembrane region" description="Helical" evidence="7">
    <location>
        <begin position="136"/>
        <end position="160"/>
    </location>
</feature>
<feature type="transmembrane region" description="Helical" evidence="7">
    <location>
        <begin position="312"/>
        <end position="342"/>
    </location>
</feature>
<gene>
    <name evidence="9" type="ORF">IRY55_08375</name>
</gene>
<comment type="subcellular location">
    <subcellularLocation>
        <location evidence="1">Cell inner membrane</location>
        <topology evidence="1">Multi-pass membrane protein</topology>
    </subcellularLocation>
</comment>
<dbReference type="RefSeq" id="WP_194562851.1">
    <property type="nucleotide sequence ID" value="NZ_JADKPV010000003.1"/>
</dbReference>
<feature type="transmembrane region" description="Helical" evidence="7">
    <location>
        <begin position="354"/>
        <end position="374"/>
    </location>
</feature>
<dbReference type="PIRSF" id="PIRSF006066">
    <property type="entry name" value="HI0050"/>
    <property type="match status" value="1"/>
</dbReference>
<evidence type="ECO:0000259" key="8">
    <source>
        <dbReference type="Pfam" id="PF06808"/>
    </source>
</evidence>
<keyword evidence="2" id="KW-1003">Cell membrane</keyword>
<feature type="transmembrane region" description="Helical" evidence="7">
    <location>
        <begin position="270"/>
        <end position="292"/>
    </location>
</feature>
<dbReference type="Pfam" id="PF06808">
    <property type="entry name" value="DctM"/>
    <property type="match status" value="1"/>
</dbReference>
<dbReference type="NCBIfam" id="TIGR00786">
    <property type="entry name" value="dctM"/>
    <property type="match status" value="1"/>
</dbReference>
<dbReference type="Proteomes" id="UP000622653">
    <property type="component" value="Unassembled WGS sequence"/>
</dbReference>
<evidence type="ECO:0000313" key="10">
    <source>
        <dbReference type="Proteomes" id="UP000622653"/>
    </source>
</evidence>
<feature type="transmembrane region" description="Helical" evidence="7">
    <location>
        <begin position="166"/>
        <end position="191"/>
    </location>
</feature>
<keyword evidence="5 7" id="KW-1133">Transmembrane helix</keyword>
<evidence type="ECO:0000313" key="9">
    <source>
        <dbReference type="EMBL" id="MBF4501375.1"/>
    </source>
</evidence>
<dbReference type="EMBL" id="JADKPV010000003">
    <property type="protein sequence ID" value="MBF4501375.1"/>
    <property type="molecule type" value="Genomic_DNA"/>
</dbReference>
<feature type="transmembrane region" description="Helical" evidence="7">
    <location>
        <begin position="240"/>
        <end position="258"/>
    </location>
</feature>
<sequence length="425" mass="45612">MTIALIAFAIFLLLNVPIAFVLGMTTIVYIFASGSAGLIDTAPQRLYSAMENYGLLAIPLFMLAGELMNNGGITKRLIEFAQKFIGHFKGGLAYVNVVANMLLASIIGSATAQIAMMSRTMVPSMEKEGYSREFSAATTAAAGLLGPIIPPSMLFIIYGVGSGVSIGSMFMAGVLPGLVLALVFILLITLIGMKENWPVKERAQMKEVLQSFIKVIPALLVPTTIIFGILSGTFTATESAAIACVLAIFVGGVFYRELNFKKIPQILSNTVMTTAVITLLIAMAGLFGWMLSFEQAPQKIAQWMVTLTDNPLLFLLIVNLFLLFIGMFMDGIAALIILVPIFTPLLATYGINPIHFGVIISINLTIGLLTPPVGSGLYIASSLSDVPLPKLIKAIWPFLLASFIALLLITYIPSLSLYLPTLLNS</sequence>
<dbReference type="InterPro" id="IPR004681">
    <property type="entry name" value="TRAP_DctM"/>
</dbReference>
<organism evidence="9 10">
    <name type="scientific">Savagea serpentis</name>
    <dbReference type="NCBI Taxonomy" id="2785297"/>
    <lineage>
        <taxon>Bacteria</taxon>
        <taxon>Bacillati</taxon>
        <taxon>Bacillota</taxon>
        <taxon>Bacilli</taxon>
        <taxon>Bacillales</taxon>
        <taxon>Caryophanaceae</taxon>
        <taxon>Savagea</taxon>
    </lineage>
</organism>
<feature type="transmembrane region" description="Helical" evidence="7">
    <location>
        <begin position="93"/>
        <end position="115"/>
    </location>
</feature>
<keyword evidence="10" id="KW-1185">Reference proteome</keyword>
<feature type="transmembrane region" description="Helical" evidence="7">
    <location>
        <begin position="212"/>
        <end position="234"/>
    </location>
</feature>
<evidence type="ECO:0000256" key="1">
    <source>
        <dbReference type="ARBA" id="ARBA00004429"/>
    </source>
</evidence>
<evidence type="ECO:0000256" key="7">
    <source>
        <dbReference type="SAM" id="Phobius"/>
    </source>
</evidence>
<keyword evidence="4 7" id="KW-0812">Transmembrane</keyword>
<evidence type="ECO:0000256" key="4">
    <source>
        <dbReference type="ARBA" id="ARBA00022692"/>
    </source>
</evidence>
<feature type="domain" description="TRAP C4-dicarboxylate transport system permease DctM subunit" evidence="8">
    <location>
        <begin position="5"/>
        <end position="414"/>
    </location>
</feature>
<dbReference type="GO" id="GO:0005886">
    <property type="term" value="C:plasma membrane"/>
    <property type="evidence" value="ECO:0007669"/>
    <property type="project" value="UniProtKB-SubCell"/>
</dbReference>
<dbReference type="PANTHER" id="PTHR33362">
    <property type="entry name" value="SIALIC ACID TRAP TRANSPORTER PERMEASE PROTEIN SIAT-RELATED"/>
    <property type="match status" value="1"/>
</dbReference>
<dbReference type="PANTHER" id="PTHR33362:SF2">
    <property type="entry name" value="TRAP TRANSPORTER LARGE PERMEASE PROTEIN"/>
    <property type="match status" value="1"/>
</dbReference>
<dbReference type="AlphaFoldDB" id="A0A8J7GC57"/>
<evidence type="ECO:0000256" key="6">
    <source>
        <dbReference type="ARBA" id="ARBA00023136"/>
    </source>
</evidence>
<keyword evidence="3" id="KW-0997">Cell inner membrane</keyword>
<accession>A0A8J7GC57</accession>
<name>A0A8J7GC57_9BACL</name>
<feature type="transmembrane region" description="Helical" evidence="7">
    <location>
        <begin position="394"/>
        <end position="419"/>
    </location>
</feature>
<evidence type="ECO:0000256" key="2">
    <source>
        <dbReference type="ARBA" id="ARBA00022475"/>
    </source>
</evidence>
<feature type="transmembrane region" description="Helical" evidence="7">
    <location>
        <begin position="6"/>
        <end position="32"/>
    </location>
</feature>
<feature type="transmembrane region" description="Helical" evidence="7">
    <location>
        <begin position="53"/>
        <end position="73"/>
    </location>
</feature>
<evidence type="ECO:0000256" key="5">
    <source>
        <dbReference type="ARBA" id="ARBA00022989"/>
    </source>
</evidence>
<evidence type="ECO:0000256" key="3">
    <source>
        <dbReference type="ARBA" id="ARBA00022519"/>
    </source>
</evidence>
<reference evidence="9" key="1">
    <citation type="submission" date="2020-11" db="EMBL/GenBank/DDBJ databases">
        <title>Multidrug resistant novel bacterium Savagea serpentis sp. nov., isolated from the scats of a vine snake (Ahaetulla nasuta).</title>
        <authorList>
            <person name="Venkata Ramana V."/>
            <person name="Vikas Patil S."/>
            <person name="Yogita Lugani V."/>
        </authorList>
    </citation>
    <scope>NUCLEOTIDE SEQUENCE</scope>
    <source>
        <strain evidence="9">SN6</strain>
    </source>
</reference>
<protein>
    <submittedName>
        <fullName evidence="9">TRAP transporter large permease</fullName>
    </submittedName>
</protein>
<comment type="caution">
    <text evidence="9">The sequence shown here is derived from an EMBL/GenBank/DDBJ whole genome shotgun (WGS) entry which is preliminary data.</text>
</comment>
<proteinExistence type="predicted"/>
<keyword evidence="6 7" id="KW-0472">Membrane</keyword>
<dbReference type="InterPro" id="IPR010656">
    <property type="entry name" value="DctM"/>
</dbReference>
<dbReference type="GO" id="GO:0022857">
    <property type="term" value="F:transmembrane transporter activity"/>
    <property type="evidence" value="ECO:0007669"/>
    <property type="project" value="TreeGrafter"/>
</dbReference>